<name>A8RSS4_ENTBW</name>
<dbReference type="AlphaFoldDB" id="A8RSS4"/>
<evidence type="ECO:0000313" key="2">
    <source>
        <dbReference type="Proteomes" id="UP000005396"/>
    </source>
</evidence>
<dbReference type="PaxDb" id="411902-CLOBOL_03423"/>
<dbReference type="eggNOG" id="COG5301">
    <property type="taxonomic scope" value="Bacteria"/>
</dbReference>
<protein>
    <submittedName>
        <fullName evidence="1">Uncharacterized protein</fullName>
    </submittedName>
</protein>
<dbReference type="HOGENOM" id="CLU_2408017_0_0_9"/>
<dbReference type="EMBL" id="ABCC02000030">
    <property type="protein sequence ID" value="EDP16271.1"/>
    <property type="molecule type" value="Genomic_DNA"/>
</dbReference>
<reference evidence="1 2" key="1">
    <citation type="submission" date="2007-08" db="EMBL/GenBank/DDBJ databases">
        <authorList>
            <person name="Fulton L."/>
            <person name="Clifton S."/>
            <person name="Fulton B."/>
            <person name="Xu J."/>
            <person name="Minx P."/>
            <person name="Pepin K.H."/>
            <person name="Johnson M."/>
            <person name="Thiruvilangam P."/>
            <person name="Bhonagiri V."/>
            <person name="Nash W.E."/>
            <person name="Mardis E.R."/>
            <person name="Wilson R.K."/>
        </authorList>
    </citation>
    <scope>NUCLEOTIDE SEQUENCE [LARGE SCALE GENOMIC DNA]</scope>
    <source>
        <strain evidence="2">ATCC BAA-613 / DSM 15670 / CCUG 46953 / JCM 12243 / WAL 16351</strain>
    </source>
</reference>
<gene>
    <name evidence="1" type="ORF">CLOBOL_03423</name>
</gene>
<evidence type="ECO:0000313" key="1">
    <source>
        <dbReference type="EMBL" id="EDP16271.1"/>
    </source>
</evidence>
<accession>A8RSS4</accession>
<comment type="caution">
    <text evidence="1">The sequence shown here is derived from an EMBL/GenBank/DDBJ whole genome shotgun (WGS) entry which is preliminary data.</text>
</comment>
<organism evidence="1 2">
    <name type="scientific">Enterocloster bolteae (strain ATCC BAA-613 / DSM 15670 / CCUG 46953 / JCM 12243 / WAL 16351)</name>
    <name type="common">Clostridium bolteae</name>
    <dbReference type="NCBI Taxonomy" id="411902"/>
    <lineage>
        <taxon>Bacteria</taxon>
        <taxon>Bacillati</taxon>
        <taxon>Bacillota</taxon>
        <taxon>Clostridia</taxon>
        <taxon>Lachnospirales</taxon>
        <taxon>Lachnospiraceae</taxon>
        <taxon>Enterocloster</taxon>
    </lineage>
</organism>
<proteinExistence type="predicted"/>
<dbReference type="Proteomes" id="UP000005396">
    <property type="component" value="Unassembled WGS sequence"/>
</dbReference>
<sequence length="92" mass="10135">MYNTKIIKAPDYKNYKSVSLPFTAPNDGYICGGVYSLGTTACYIYVNSTQVGWNHSGGGSNTASPFMYPLSKGDIVTAIGYDQFRAYFIYTK</sequence>
<reference evidence="1 2" key="2">
    <citation type="submission" date="2007-09" db="EMBL/GenBank/DDBJ databases">
        <title>Draft genome sequence of Clostridium bolteae (ATCC BAA-613).</title>
        <authorList>
            <person name="Sudarsanam P."/>
            <person name="Ley R."/>
            <person name="Guruge J."/>
            <person name="Turnbaugh P.J."/>
            <person name="Mahowald M."/>
            <person name="Liep D."/>
            <person name="Gordon J."/>
        </authorList>
    </citation>
    <scope>NUCLEOTIDE SEQUENCE [LARGE SCALE GENOMIC DNA]</scope>
    <source>
        <strain evidence="2">ATCC BAA-613 / DSM 15670 / CCUG 46953 / JCM 12243 / WAL 16351</strain>
    </source>
</reference>